<dbReference type="SUPFAM" id="SSF47413">
    <property type="entry name" value="lambda repressor-like DNA-binding domains"/>
    <property type="match status" value="1"/>
</dbReference>
<name>A0ABY5Z656_9ACTN</name>
<dbReference type="Gene3D" id="1.10.260.40">
    <property type="entry name" value="lambda repressor-like DNA-binding domains"/>
    <property type="match status" value="1"/>
</dbReference>
<dbReference type="EMBL" id="CP073721">
    <property type="protein sequence ID" value="UWZ37524.1"/>
    <property type="molecule type" value="Genomic_DNA"/>
</dbReference>
<dbReference type="InterPro" id="IPR001387">
    <property type="entry name" value="Cro/C1-type_HTH"/>
</dbReference>
<sequence length="81" mass="8712">MASTREALAELLWLEIRASGMRQLEVAAEAGITEKHLSQILHLKVGASANIVDRILSVLGRRLVLATAVDVEHPGGDRTDA</sequence>
<reference evidence="1" key="1">
    <citation type="submission" date="2021-04" db="EMBL/GenBank/DDBJ databases">
        <title>Biosynthetic gene clusters of Dactylosporangioum roseum.</title>
        <authorList>
            <person name="Hartkoorn R.C."/>
            <person name="Beaudoing E."/>
            <person name="Hot D."/>
            <person name="Moureu S."/>
        </authorList>
    </citation>
    <scope>NUCLEOTIDE SEQUENCE</scope>
    <source>
        <strain evidence="1">NRRL B-16295</strain>
    </source>
</reference>
<evidence type="ECO:0000313" key="2">
    <source>
        <dbReference type="Proteomes" id="UP001058271"/>
    </source>
</evidence>
<accession>A0ABY5Z656</accession>
<dbReference type="CDD" id="cd00093">
    <property type="entry name" value="HTH_XRE"/>
    <property type="match status" value="1"/>
</dbReference>
<dbReference type="InterPro" id="IPR010982">
    <property type="entry name" value="Lambda_DNA-bd_dom_sf"/>
</dbReference>
<organism evidence="1 2">
    <name type="scientific">Dactylosporangium roseum</name>
    <dbReference type="NCBI Taxonomy" id="47989"/>
    <lineage>
        <taxon>Bacteria</taxon>
        <taxon>Bacillati</taxon>
        <taxon>Actinomycetota</taxon>
        <taxon>Actinomycetes</taxon>
        <taxon>Micromonosporales</taxon>
        <taxon>Micromonosporaceae</taxon>
        <taxon>Dactylosporangium</taxon>
    </lineage>
</organism>
<protein>
    <submittedName>
        <fullName evidence="1">Helix-turn-helix transcriptional regulator</fullName>
    </submittedName>
</protein>
<proteinExistence type="predicted"/>
<gene>
    <name evidence="1" type="ORF">Drose_04365</name>
</gene>
<keyword evidence="2" id="KW-1185">Reference proteome</keyword>
<evidence type="ECO:0000313" key="1">
    <source>
        <dbReference type="EMBL" id="UWZ37524.1"/>
    </source>
</evidence>
<dbReference type="Proteomes" id="UP001058271">
    <property type="component" value="Chromosome"/>
</dbReference>
<dbReference type="RefSeq" id="WP_260726881.1">
    <property type="nucleotide sequence ID" value="NZ_BAAABS010000070.1"/>
</dbReference>